<evidence type="ECO:0000256" key="1">
    <source>
        <dbReference type="ARBA" id="ARBA00005773"/>
    </source>
</evidence>
<feature type="transmembrane region" description="Helical" evidence="3">
    <location>
        <begin position="382"/>
        <end position="402"/>
    </location>
</feature>
<feature type="transmembrane region" description="Helical" evidence="3">
    <location>
        <begin position="72"/>
        <end position="90"/>
    </location>
</feature>
<dbReference type="Pfam" id="PF01770">
    <property type="entry name" value="Folate_carrier"/>
    <property type="match status" value="1"/>
</dbReference>
<keyword evidence="3" id="KW-1133">Transmembrane helix</keyword>
<gene>
    <name evidence="4" type="primary">CSON004782</name>
</gene>
<evidence type="ECO:0000256" key="3">
    <source>
        <dbReference type="SAM" id="Phobius"/>
    </source>
</evidence>
<dbReference type="EMBL" id="UFQT01000197">
    <property type="protein sequence ID" value="SSX21554.1"/>
    <property type="molecule type" value="Genomic_DNA"/>
</dbReference>
<feature type="transmembrane region" description="Helical" evidence="3">
    <location>
        <begin position="102"/>
        <end position="119"/>
    </location>
</feature>
<dbReference type="GO" id="GO:0005886">
    <property type="term" value="C:plasma membrane"/>
    <property type="evidence" value="ECO:0007669"/>
    <property type="project" value="UniProtKB-UniRule"/>
</dbReference>
<dbReference type="InterPro" id="IPR002666">
    <property type="entry name" value="Folate_carrier"/>
</dbReference>
<feature type="transmembrane region" description="Helical" evidence="3">
    <location>
        <begin position="163"/>
        <end position="182"/>
    </location>
</feature>
<dbReference type="PIRSF" id="PIRSF028739">
    <property type="entry name" value="Folate_carrier"/>
    <property type="match status" value="1"/>
</dbReference>
<feature type="transmembrane region" description="Helical" evidence="3">
    <location>
        <begin position="350"/>
        <end position="376"/>
    </location>
</feature>
<name>A0A336LUE0_CULSO</name>
<keyword evidence="2" id="KW-0813">Transport</keyword>
<organism evidence="4">
    <name type="scientific">Culicoides sonorensis</name>
    <name type="common">Biting midge</name>
    <dbReference type="NCBI Taxonomy" id="179676"/>
    <lineage>
        <taxon>Eukaryota</taxon>
        <taxon>Metazoa</taxon>
        <taxon>Ecdysozoa</taxon>
        <taxon>Arthropoda</taxon>
        <taxon>Hexapoda</taxon>
        <taxon>Insecta</taxon>
        <taxon>Pterygota</taxon>
        <taxon>Neoptera</taxon>
        <taxon>Endopterygota</taxon>
        <taxon>Diptera</taxon>
        <taxon>Nematocera</taxon>
        <taxon>Chironomoidea</taxon>
        <taxon>Ceratopogonidae</taxon>
        <taxon>Ceratopogoninae</taxon>
        <taxon>Culicoides</taxon>
        <taxon>Monoculicoides</taxon>
    </lineage>
</organism>
<dbReference type="OMA" id="ATQIMAM"/>
<comment type="subcellular location">
    <subcellularLocation>
        <location evidence="2">Membrane</location>
        <topology evidence="2">Multi-pass membrane protein</topology>
    </subcellularLocation>
</comment>
<sequence length="407" mass="46196">MEAWLKISLLLSIFGFLRETKPSAPFITDFLVDFKDVTLDQVLRDVYPVGTYSYMVLAIIAFLITDYFRYKPLIFISGISGIITWSLFLWTQSLLGLQIAEVFYGVYLATEVSYYTYIYAKVARSRYDSVTAHTRSAVFLGRFVGGALGQILVFTRLMNYKELNYLTLGTQVLCTFWVFLLPKVSSSVYFNRNENNNDERTSSALLWYHFKTSFSNIEVIQWSLWYAIGNCGFVQVTTYIQVLWNTIDNDQDVIWNGAVEALITLLSAVVTLFAEKIQNILHLRSNSNVAILSVLTSLEGLSLVLAAKTKILYVSYVGYMLFCTLFAFTITICSAALARKLEDDSFGLIFGINTFIALVMQSLLTVIVVSGNVLVLDAIQQFYVYAGFYIVFALLYACYHIYSICKK</sequence>
<proteinExistence type="inferred from homology"/>
<evidence type="ECO:0000256" key="2">
    <source>
        <dbReference type="PIRNR" id="PIRNR028739"/>
    </source>
</evidence>
<accession>A0A336LUE0</accession>
<dbReference type="InterPro" id="IPR036259">
    <property type="entry name" value="MFS_trans_sf"/>
</dbReference>
<dbReference type="AlphaFoldDB" id="A0A336LUE0"/>
<dbReference type="Gene3D" id="1.20.1250.20">
    <property type="entry name" value="MFS general substrate transporter like domains"/>
    <property type="match status" value="1"/>
</dbReference>
<dbReference type="PANTHER" id="PTHR10686:SF18">
    <property type="entry name" value="IP11787P-RELATED"/>
    <property type="match status" value="1"/>
</dbReference>
<evidence type="ECO:0000313" key="4">
    <source>
        <dbReference type="EMBL" id="SSX21554.1"/>
    </source>
</evidence>
<feature type="transmembrane region" description="Helical" evidence="3">
    <location>
        <begin position="286"/>
        <end position="307"/>
    </location>
</feature>
<dbReference type="VEuPathDB" id="VectorBase:CSON004782"/>
<feature type="transmembrane region" description="Helical" evidence="3">
    <location>
        <begin position="224"/>
        <end position="247"/>
    </location>
</feature>
<comment type="similarity">
    <text evidence="1 2">Belongs to the reduced folate carrier (RFC) transporter (TC 2.A.48) family.</text>
</comment>
<dbReference type="SUPFAM" id="SSF103473">
    <property type="entry name" value="MFS general substrate transporter"/>
    <property type="match status" value="1"/>
</dbReference>
<dbReference type="PANTHER" id="PTHR10686">
    <property type="entry name" value="FOLATE TRANSPORTER"/>
    <property type="match status" value="1"/>
</dbReference>
<keyword evidence="2 3" id="KW-0472">Membrane</keyword>
<dbReference type="GO" id="GO:0090482">
    <property type="term" value="F:vitamin transmembrane transporter activity"/>
    <property type="evidence" value="ECO:0007669"/>
    <property type="project" value="InterPro"/>
</dbReference>
<feature type="transmembrane region" description="Helical" evidence="3">
    <location>
        <begin position="139"/>
        <end position="157"/>
    </location>
</feature>
<protein>
    <submittedName>
        <fullName evidence="4">CSON004782 protein</fullName>
    </submittedName>
</protein>
<feature type="transmembrane region" description="Helical" evidence="3">
    <location>
        <begin position="313"/>
        <end position="338"/>
    </location>
</feature>
<feature type="transmembrane region" description="Helical" evidence="3">
    <location>
        <begin position="253"/>
        <end position="274"/>
    </location>
</feature>
<reference evidence="4" key="1">
    <citation type="submission" date="2018-07" db="EMBL/GenBank/DDBJ databases">
        <authorList>
            <person name="Quirk P.G."/>
            <person name="Krulwich T.A."/>
        </authorList>
    </citation>
    <scope>NUCLEOTIDE SEQUENCE</scope>
</reference>
<feature type="transmembrane region" description="Helical" evidence="3">
    <location>
        <begin position="46"/>
        <end position="65"/>
    </location>
</feature>
<keyword evidence="3" id="KW-0812">Transmembrane</keyword>